<feature type="domain" description="RNA polymerase sigma factor 70 region 4 type 2" evidence="7">
    <location>
        <begin position="207"/>
        <end position="253"/>
    </location>
</feature>
<evidence type="ECO:0000313" key="8">
    <source>
        <dbReference type="EMBL" id="AZS76152.1"/>
    </source>
</evidence>
<dbReference type="Pfam" id="PF08281">
    <property type="entry name" value="Sigma70_r4_2"/>
    <property type="match status" value="1"/>
</dbReference>
<dbReference type="InterPro" id="IPR036388">
    <property type="entry name" value="WH-like_DNA-bd_sf"/>
</dbReference>
<dbReference type="EMBL" id="CP029042">
    <property type="protein sequence ID" value="AZS76152.1"/>
    <property type="molecule type" value="Genomic_DNA"/>
</dbReference>
<sequence length="269" mass="29498">MEGSTLVQSAHRRAGDSHRCARLRPRCGASGKAGTGSRRQGGGRFAGRPPTRRRPTPSAQGDAPAAPDRRGGGRVTENRKTGWTAPSSGVHAPQRIPLAFWAFHSRFHRAYRKYAELQLGDERLAGRVVHAVFLSLLQGWKRLMEEACPAASAWAHLKETVDEVLIAQGRDSAMAETAVFQRVARAVLEGARDEFAAMESSVGLYPAIARLPARQFDVMVLHYVLDCSTAKTASIMGISEATVRSHRLHARNRIARELGLEPDTEHHED</sequence>
<dbReference type="PANTHER" id="PTHR43133:SF50">
    <property type="entry name" value="ECF RNA POLYMERASE SIGMA FACTOR SIGM"/>
    <property type="match status" value="1"/>
</dbReference>
<keyword evidence="4" id="KW-0238">DNA-binding</keyword>
<dbReference type="InterPro" id="IPR013324">
    <property type="entry name" value="RNA_pol_sigma_r3/r4-like"/>
</dbReference>
<accession>A0A3Q9K7S9</accession>
<evidence type="ECO:0000256" key="6">
    <source>
        <dbReference type="SAM" id="MobiDB-lite"/>
    </source>
</evidence>
<dbReference type="GO" id="GO:0003677">
    <property type="term" value="F:DNA binding"/>
    <property type="evidence" value="ECO:0007669"/>
    <property type="project" value="UniProtKB-KW"/>
</dbReference>
<dbReference type="Proteomes" id="UP000275579">
    <property type="component" value="Chromosome"/>
</dbReference>
<dbReference type="PANTHER" id="PTHR43133">
    <property type="entry name" value="RNA POLYMERASE ECF-TYPE SIGMA FACTO"/>
    <property type="match status" value="1"/>
</dbReference>
<keyword evidence="2" id="KW-0805">Transcription regulation</keyword>
<evidence type="ECO:0000256" key="2">
    <source>
        <dbReference type="ARBA" id="ARBA00023015"/>
    </source>
</evidence>
<evidence type="ECO:0000256" key="4">
    <source>
        <dbReference type="ARBA" id="ARBA00023125"/>
    </source>
</evidence>
<keyword evidence="5" id="KW-0804">Transcription</keyword>
<keyword evidence="3" id="KW-0731">Sigma factor</keyword>
<feature type="compositionally biased region" description="Basic and acidic residues" evidence="6">
    <location>
        <begin position="67"/>
        <end position="80"/>
    </location>
</feature>
<protein>
    <recommendedName>
        <fullName evidence="7">RNA polymerase sigma factor 70 region 4 type 2 domain-containing protein</fullName>
    </recommendedName>
</protein>
<evidence type="ECO:0000256" key="5">
    <source>
        <dbReference type="ARBA" id="ARBA00023163"/>
    </source>
</evidence>
<reference evidence="8 9" key="1">
    <citation type="submission" date="2018-04" db="EMBL/GenBank/DDBJ databases">
        <title>Complete genome sequences of Streptomyces lydicus strain WYEC and characterization of antagonistic properties of biological control agents.</title>
        <authorList>
            <person name="Mariita R.M."/>
            <person name="Sello J.K."/>
        </authorList>
    </citation>
    <scope>NUCLEOTIDE SEQUENCE [LARGE SCALE GENOMIC DNA]</scope>
    <source>
        <strain evidence="8 9">WYEC 108</strain>
    </source>
</reference>
<dbReference type="SUPFAM" id="SSF88659">
    <property type="entry name" value="Sigma3 and sigma4 domains of RNA polymerase sigma factors"/>
    <property type="match status" value="1"/>
</dbReference>
<feature type="compositionally biased region" description="Gly residues" evidence="6">
    <location>
        <begin position="31"/>
        <end position="45"/>
    </location>
</feature>
<proteinExistence type="inferred from homology"/>
<evidence type="ECO:0000313" key="9">
    <source>
        <dbReference type="Proteomes" id="UP000275579"/>
    </source>
</evidence>
<dbReference type="AlphaFoldDB" id="A0A3Q9K7S9"/>
<evidence type="ECO:0000259" key="7">
    <source>
        <dbReference type="Pfam" id="PF08281"/>
    </source>
</evidence>
<dbReference type="InterPro" id="IPR039425">
    <property type="entry name" value="RNA_pol_sigma-70-like"/>
</dbReference>
<dbReference type="GO" id="GO:0006352">
    <property type="term" value="P:DNA-templated transcription initiation"/>
    <property type="evidence" value="ECO:0007669"/>
    <property type="project" value="InterPro"/>
</dbReference>
<name>A0A3Q9K7S9_9ACTN</name>
<dbReference type="InterPro" id="IPR013249">
    <property type="entry name" value="RNA_pol_sigma70_r4_t2"/>
</dbReference>
<evidence type="ECO:0000256" key="1">
    <source>
        <dbReference type="ARBA" id="ARBA00010641"/>
    </source>
</evidence>
<feature type="region of interest" description="Disordered" evidence="6">
    <location>
        <begin position="1"/>
        <end position="89"/>
    </location>
</feature>
<gene>
    <name evidence="8" type="ORF">DDE74_39665</name>
</gene>
<dbReference type="Gene3D" id="1.10.10.10">
    <property type="entry name" value="Winged helix-like DNA-binding domain superfamily/Winged helix DNA-binding domain"/>
    <property type="match status" value="1"/>
</dbReference>
<comment type="similarity">
    <text evidence="1">Belongs to the sigma-70 factor family. ECF subfamily.</text>
</comment>
<organism evidence="8 9">
    <name type="scientific">Streptomyces lydicus</name>
    <dbReference type="NCBI Taxonomy" id="47763"/>
    <lineage>
        <taxon>Bacteria</taxon>
        <taxon>Bacillati</taxon>
        <taxon>Actinomycetota</taxon>
        <taxon>Actinomycetes</taxon>
        <taxon>Kitasatosporales</taxon>
        <taxon>Streptomycetaceae</taxon>
        <taxon>Streptomyces</taxon>
    </lineage>
</organism>
<dbReference type="GO" id="GO:0016987">
    <property type="term" value="F:sigma factor activity"/>
    <property type="evidence" value="ECO:0007669"/>
    <property type="project" value="UniProtKB-KW"/>
</dbReference>
<evidence type="ECO:0000256" key="3">
    <source>
        <dbReference type="ARBA" id="ARBA00023082"/>
    </source>
</evidence>